<dbReference type="Proteomes" id="UP000053537">
    <property type="component" value="Unassembled WGS sequence"/>
</dbReference>
<reference evidence="9 10" key="1">
    <citation type="submission" date="2014-04" db="EMBL/GenBank/DDBJ databases">
        <title>Genome evolution of avian class.</title>
        <authorList>
            <person name="Zhang G."/>
            <person name="Li C."/>
        </authorList>
    </citation>
    <scope>NUCLEOTIDE SEQUENCE [LARGE SCALE GENOMIC DNA]</scope>
    <source>
        <strain evidence="9">BGI_N310</strain>
    </source>
</reference>
<dbReference type="GO" id="GO:0006955">
    <property type="term" value="P:immune response"/>
    <property type="evidence" value="ECO:0007669"/>
    <property type="project" value="InterPro"/>
</dbReference>
<evidence type="ECO:0000313" key="10">
    <source>
        <dbReference type="Proteomes" id="UP000053537"/>
    </source>
</evidence>
<keyword evidence="5 8" id="KW-0732">Signal</keyword>
<dbReference type="PANTHER" id="PTHR14356:SF3">
    <property type="entry name" value="INTERLEUKIN-15"/>
    <property type="match status" value="1"/>
</dbReference>
<evidence type="ECO:0000256" key="3">
    <source>
        <dbReference type="ARBA" id="ARBA00022514"/>
    </source>
</evidence>
<dbReference type="EMBL" id="KK827179">
    <property type="protein sequence ID" value="KFP73627.1"/>
    <property type="molecule type" value="Genomic_DNA"/>
</dbReference>
<evidence type="ECO:0000256" key="1">
    <source>
        <dbReference type="ARBA" id="ARBA00004613"/>
    </source>
</evidence>
<evidence type="ECO:0000256" key="2">
    <source>
        <dbReference type="ARBA" id="ARBA00006050"/>
    </source>
</evidence>
<dbReference type="PANTHER" id="PTHR14356">
    <property type="entry name" value="INTERLEUKIN-15-RELATED"/>
    <property type="match status" value="1"/>
</dbReference>
<dbReference type="InterPro" id="IPR003443">
    <property type="entry name" value="IL-15/IL-21_fam"/>
</dbReference>
<dbReference type="Pfam" id="PF02372">
    <property type="entry name" value="IL15"/>
    <property type="match status" value="1"/>
</dbReference>
<dbReference type="GO" id="GO:0005126">
    <property type="term" value="F:cytokine receptor binding"/>
    <property type="evidence" value="ECO:0007669"/>
    <property type="project" value="InterPro"/>
</dbReference>
<organism evidence="9 10">
    <name type="scientific">Acanthisitta chloris</name>
    <name type="common">rifleman</name>
    <dbReference type="NCBI Taxonomy" id="57068"/>
    <lineage>
        <taxon>Eukaryota</taxon>
        <taxon>Metazoa</taxon>
        <taxon>Chordata</taxon>
        <taxon>Craniata</taxon>
        <taxon>Vertebrata</taxon>
        <taxon>Euteleostomi</taxon>
        <taxon>Archelosauria</taxon>
        <taxon>Archosauria</taxon>
        <taxon>Dinosauria</taxon>
        <taxon>Saurischia</taxon>
        <taxon>Theropoda</taxon>
        <taxon>Coelurosauria</taxon>
        <taxon>Aves</taxon>
        <taxon>Neognathae</taxon>
        <taxon>Neoaves</taxon>
        <taxon>Telluraves</taxon>
        <taxon>Australaves</taxon>
        <taxon>Passeriformes</taxon>
        <taxon>Acanthisittidae</taxon>
        <taxon>Acanthisitta</taxon>
    </lineage>
</organism>
<dbReference type="SUPFAM" id="SSF47266">
    <property type="entry name" value="4-helical cytokines"/>
    <property type="match status" value="1"/>
</dbReference>
<evidence type="ECO:0000256" key="6">
    <source>
        <dbReference type="ARBA" id="ARBA00023157"/>
    </source>
</evidence>
<keyword evidence="10" id="KW-1185">Reference proteome</keyword>
<evidence type="ECO:0000313" key="9">
    <source>
        <dbReference type="EMBL" id="KFP73627.1"/>
    </source>
</evidence>
<evidence type="ECO:0000256" key="8">
    <source>
        <dbReference type="SAM" id="SignalP"/>
    </source>
</evidence>
<feature type="non-terminal residue" evidence="9">
    <location>
        <position position="146"/>
    </location>
</feature>
<dbReference type="GO" id="GO:0005125">
    <property type="term" value="F:cytokine activity"/>
    <property type="evidence" value="ECO:0007669"/>
    <property type="project" value="UniProtKB-KW"/>
</dbReference>
<keyword evidence="3 7" id="KW-0202">Cytokine</keyword>
<sequence length="146" mass="16679">MCKGLIFSCISAVILMTAAYGAPLATKEQLLTSLISDLKILEKSKDKIYVDLYTPNDKQECSSRTLQCYQTEITILENEIEDEDARHALRNIYKNLKERCHKSIKIFGLQDKNPTGTGCKICEAHDKKEFPEFHQELSSFLQSMLK</sequence>
<dbReference type="GO" id="GO:0042102">
    <property type="term" value="P:positive regulation of T cell proliferation"/>
    <property type="evidence" value="ECO:0007669"/>
    <property type="project" value="TreeGrafter"/>
</dbReference>
<accession>A0A091MIH3</accession>
<dbReference type="GO" id="GO:0042119">
    <property type="term" value="P:neutrophil activation"/>
    <property type="evidence" value="ECO:0007669"/>
    <property type="project" value="TreeGrafter"/>
</dbReference>
<dbReference type="GO" id="GO:0005615">
    <property type="term" value="C:extracellular space"/>
    <property type="evidence" value="ECO:0007669"/>
    <property type="project" value="UniProtKB-KW"/>
</dbReference>
<evidence type="ECO:0000256" key="5">
    <source>
        <dbReference type="ARBA" id="ARBA00022729"/>
    </source>
</evidence>
<protein>
    <recommendedName>
        <fullName evidence="7">Interleukin</fullName>
    </recommendedName>
</protein>
<dbReference type="GO" id="GO:0001819">
    <property type="term" value="P:positive regulation of cytokine production"/>
    <property type="evidence" value="ECO:0007669"/>
    <property type="project" value="TreeGrafter"/>
</dbReference>
<evidence type="ECO:0000256" key="7">
    <source>
        <dbReference type="RuleBase" id="RU003453"/>
    </source>
</evidence>
<dbReference type="GO" id="GO:0050778">
    <property type="term" value="P:positive regulation of immune response"/>
    <property type="evidence" value="ECO:0007669"/>
    <property type="project" value="TreeGrafter"/>
</dbReference>
<comment type="subcellular location">
    <subcellularLocation>
        <location evidence="1">Secreted</location>
    </subcellularLocation>
</comment>
<keyword evidence="6" id="KW-1015">Disulfide bond</keyword>
<dbReference type="InterPro" id="IPR009079">
    <property type="entry name" value="4_helix_cytokine-like_core"/>
</dbReference>
<dbReference type="Gene3D" id="1.20.1250.70">
    <property type="entry name" value="Interleukin-15/Interleukin-21"/>
    <property type="match status" value="1"/>
</dbReference>
<dbReference type="AlphaFoldDB" id="A0A091MIH3"/>
<gene>
    <name evidence="9" type="ORF">N310_08402</name>
</gene>
<keyword evidence="4" id="KW-0964">Secreted</keyword>
<evidence type="ECO:0000256" key="4">
    <source>
        <dbReference type="ARBA" id="ARBA00022525"/>
    </source>
</evidence>
<feature type="chain" id="PRO_5001876900" description="Interleukin" evidence="8">
    <location>
        <begin position="22"/>
        <end position="146"/>
    </location>
</feature>
<feature type="signal peptide" evidence="8">
    <location>
        <begin position="1"/>
        <end position="21"/>
    </location>
</feature>
<comment type="similarity">
    <text evidence="2 7">Belongs to the IL-15/IL-21 family.</text>
</comment>
<name>A0A091MIH3_9PASS</name>
<proteinExistence type="inferred from homology"/>